<name>A0A2U1BF98_9FIRM</name>
<comment type="caution">
    <text evidence="1">The sequence shown here is derived from an EMBL/GenBank/DDBJ whole genome shotgun (WGS) entry which is preliminary data.</text>
</comment>
<dbReference type="NCBIfam" id="TIGR01560">
    <property type="entry name" value="put_DNA_pack"/>
    <property type="match status" value="1"/>
</dbReference>
<gene>
    <name evidence="1" type="ORF">C7373_11066</name>
</gene>
<dbReference type="Proteomes" id="UP000245778">
    <property type="component" value="Unassembled WGS sequence"/>
</dbReference>
<sequence length="94" mass="10088">MKLSEILVSDVAEYVREEGDEPLLPHILDAARRYVLDYTGLSAEEADGHADLSIAALAVCADLYDRRTTAITGTIIAENPVVAQILGAHAVNLL</sequence>
<accession>A0A2U1BF98</accession>
<evidence type="ECO:0000313" key="1">
    <source>
        <dbReference type="EMBL" id="PVY47339.1"/>
    </source>
</evidence>
<evidence type="ECO:0000313" key="2">
    <source>
        <dbReference type="Proteomes" id="UP000245778"/>
    </source>
</evidence>
<proteinExistence type="predicted"/>
<dbReference type="GeneID" id="93229610"/>
<reference evidence="1 2" key="1">
    <citation type="submission" date="2018-04" db="EMBL/GenBank/DDBJ databases">
        <title>Genomic Encyclopedia of Type Strains, Phase IV (KMG-IV): sequencing the most valuable type-strain genomes for metagenomic binning, comparative biology and taxonomic classification.</title>
        <authorList>
            <person name="Goeker M."/>
        </authorList>
    </citation>
    <scope>NUCLEOTIDE SEQUENCE [LARGE SCALE GENOMIC DNA]</scope>
    <source>
        <strain evidence="1 2">DSM 26588</strain>
    </source>
</reference>
<dbReference type="InterPro" id="IPR006450">
    <property type="entry name" value="Phage_HK97_gp6-like"/>
</dbReference>
<dbReference type="RefSeq" id="WP_075703963.1">
    <property type="nucleotide sequence ID" value="NZ_CP011524.1"/>
</dbReference>
<protein>
    <submittedName>
        <fullName evidence="1">Gp6-like head-tail connector protein</fullName>
    </submittedName>
</protein>
<organism evidence="1 2">
    <name type="scientific">Intestinimonas butyriciproducens</name>
    <dbReference type="NCBI Taxonomy" id="1297617"/>
    <lineage>
        <taxon>Bacteria</taxon>
        <taxon>Bacillati</taxon>
        <taxon>Bacillota</taxon>
        <taxon>Clostridia</taxon>
        <taxon>Eubacteriales</taxon>
        <taxon>Intestinimonas</taxon>
    </lineage>
</organism>
<dbReference type="EMBL" id="QEKK01000010">
    <property type="protein sequence ID" value="PVY47339.1"/>
    <property type="molecule type" value="Genomic_DNA"/>
</dbReference>
<dbReference type="Gene3D" id="1.10.3230.30">
    <property type="entry name" value="Phage gp6-like head-tail connector protein"/>
    <property type="match status" value="1"/>
</dbReference>
<dbReference type="AlphaFoldDB" id="A0A2U1BF98"/>
<dbReference type="CDD" id="cd08054">
    <property type="entry name" value="gp6"/>
    <property type="match status" value="1"/>
</dbReference>
<dbReference type="OrthoDB" id="2057546at2"/>